<sequence>MSHTDQNQQIFEEFTVPDAVRIRKSLELVKDYFHGEISKLCLLECGAARGGVANALCGKIARCCGVDIHPRNMEGVEMRQMDLNDGLPDFGVYFDVIFAGEVMEHLFDDVKFIKNCRERLTDGGLLVITVPNLLFILNRIRMLFGGMPVFFAYAPYHYRFYGKKTLRKILEDNGFEVIKTRSSHILFSTRRSKIGKIFELLGDVFPSIGAHLIISAKKTTD</sequence>
<name>A0A0G1N2Y8_9BACT</name>
<dbReference type="EMBL" id="LCLJ01000019">
    <property type="protein sequence ID" value="KKU14662.1"/>
    <property type="molecule type" value="Genomic_DNA"/>
</dbReference>
<organism evidence="1 2">
    <name type="scientific">Candidatus Jorgensenbacteria bacterium GW2011_GWA2_45_9</name>
    <dbReference type="NCBI Taxonomy" id="1618663"/>
    <lineage>
        <taxon>Bacteria</taxon>
        <taxon>Candidatus Joergenseniibacteriota</taxon>
    </lineage>
</organism>
<evidence type="ECO:0000313" key="1">
    <source>
        <dbReference type="EMBL" id="KKU14662.1"/>
    </source>
</evidence>
<protein>
    <submittedName>
        <fullName evidence="1">Two-component response regulator</fullName>
    </submittedName>
</protein>
<gene>
    <name evidence="1" type="ORF">UX22_C0019G0017</name>
</gene>
<dbReference type="AlphaFoldDB" id="A0A0G1N2Y8"/>
<dbReference type="InterPro" id="IPR029063">
    <property type="entry name" value="SAM-dependent_MTases_sf"/>
</dbReference>
<dbReference type="SUPFAM" id="SSF53335">
    <property type="entry name" value="S-adenosyl-L-methionine-dependent methyltransferases"/>
    <property type="match status" value="1"/>
</dbReference>
<dbReference type="CDD" id="cd02440">
    <property type="entry name" value="AdoMet_MTases"/>
    <property type="match status" value="1"/>
</dbReference>
<proteinExistence type="predicted"/>
<evidence type="ECO:0000313" key="2">
    <source>
        <dbReference type="Proteomes" id="UP000034727"/>
    </source>
</evidence>
<dbReference type="PATRIC" id="fig|1618663.3.peg.471"/>
<comment type="caution">
    <text evidence="1">The sequence shown here is derived from an EMBL/GenBank/DDBJ whole genome shotgun (WGS) entry which is preliminary data.</text>
</comment>
<accession>A0A0G1N2Y8</accession>
<dbReference type="Proteomes" id="UP000034727">
    <property type="component" value="Unassembled WGS sequence"/>
</dbReference>
<reference evidence="1 2" key="1">
    <citation type="journal article" date="2015" name="Nature">
        <title>rRNA introns, odd ribosomes, and small enigmatic genomes across a large radiation of phyla.</title>
        <authorList>
            <person name="Brown C.T."/>
            <person name="Hug L.A."/>
            <person name="Thomas B.C."/>
            <person name="Sharon I."/>
            <person name="Castelle C.J."/>
            <person name="Singh A."/>
            <person name="Wilkins M.J."/>
            <person name="Williams K.H."/>
            <person name="Banfield J.F."/>
        </authorList>
    </citation>
    <scope>NUCLEOTIDE SEQUENCE [LARGE SCALE GENOMIC DNA]</scope>
</reference>
<dbReference type="Gene3D" id="3.40.50.150">
    <property type="entry name" value="Vaccinia Virus protein VP39"/>
    <property type="match status" value="1"/>
</dbReference>
<dbReference type="Pfam" id="PF13489">
    <property type="entry name" value="Methyltransf_23"/>
    <property type="match status" value="1"/>
</dbReference>